<reference evidence="6 7" key="1">
    <citation type="journal article" date="2017" name="Mol. Plant">
        <title>The Genome of Medicinal Plant Macleaya cordata Provides New Insights into Benzylisoquinoline Alkaloids Metabolism.</title>
        <authorList>
            <person name="Liu X."/>
            <person name="Liu Y."/>
            <person name="Huang P."/>
            <person name="Ma Y."/>
            <person name="Qing Z."/>
            <person name="Tang Q."/>
            <person name="Cao H."/>
            <person name="Cheng P."/>
            <person name="Zheng Y."/>
            <person name="Yuan Z."/>
            <person name="Zhou Y."/>
            <person name="Liu J."/>
            <person name="Tang Z."/>
            <person name="Zhuo Y."/>
            <person name="Zhang Y."/>
            <person name="Yu L."/>
            <person name="Huang J."/>
            <person name="Yang P."/>
            <person name="Peng Q."/>
            <person name="Zhang J."/>
            <person name="Jiang W."/>
            <person name="Zhang Z."/>
            <person name="Lin K."/>
            <person name="Ro D.K."/>
            <person name="Chen X."/>
            <person name="Xiong X."/>
            <person name="Shang Y."/>
            <person name="Huang S."/>
            <person name="Zeng J."/>
        </authorList>
    </citation>
    <scope>NUCLEOTIDE SEQUENCE [LARGE SCALE GENOMIC DNA]</scope>
    <source>
        <strain evidence="7">cv. BLH2017</strain>
        <tissue evidence="6">Root</tissue>
    </source>
</reference>
<keyword evidence="1" id="KW-0723">Serine/threonine-protein kinase</keyword>
<accession>A0A200QA84</accession>
<name>A0A200QA84_MACCD</name>
<dbReference type="EMBL" id="MVGT01002587">
    <property type="protein sequence ID" value="OVA07383.1"/>
    <property type="molecule type" value="Genomic_DNA"/>
</dbReference>
<evidence type="ECO:0008006" key="8">
    <source>
        <dbReference type="Google" id="ProtNLM"/>
    </source>
</evidence>
<dbReference type="AlphaFoldDB" id="A0A200QA84"/>
<dbReference type="InParanoid" id="A0A200QA84"/>
<dbReference type="OrthoDB" id="4062651at2759"/>
<sequence>MRSIHIGVLCIQENVEDRPTMSSVVLMLNNHSLTAYSTIQSPSQPVFFAGSITGWSMVREELESSIFS</sequence>
<dbReference type="GO" id="GO:0005886">
    <property type="term" value="C:plasma membrane"/>
    <property type="evidence" value="ECO:0007669"/>
    <property type="project" value="TreeGrafter"/>
</dbReference>
<keyword evidence="3" id="KW-0547">Nucleotide-binding</keyword>
<evidence type="ECO:0000256" key="2">
    <source>
        <dbReference type="ARBA" id="ARBA00022679"/>
    </source>
</evidence>
<dbReference type="GO" id="GO:0004674">
    <property type="term" value="F:protein serine/threonine kinase activity"/>
    <property type="evidence" value="ECO:0007669"/>
    <property type="project" value="UniProtKB-KW"/>
</dbReference>
<evidence type="ECO:0000313" key="7">
    <source>
        <dbReference type="Proteomes" id="UP000195402"/>
    </source>
</evidence>
<evidence type="ECO:0000256" key="1">
    <source>
        <dbReference type="ARBA" id="ARBA00022527"/>
    </source>
</evidence>
<keyword evidence="7" id="KW-1185">Reference proteome</keyword>
<evidence type="ECO:0000256" key="5">
    <source>
        <dbReference type="ARBA" id="ARBA00022840"/>
    </source>
</evidence>
<keyword evidence="4" id="KW-0418">Kinase</keyword>
<gene>
    <name evidence="6" type="ORF">BVC80_5385g2</name>
</gene>
<organism evidence="6 7">
    <name type="scientific">Macleaya cordata</name>
    <name type="common">Five-seeded plume-poppy</name>
    <name type="synonym">Bocconia cordata</name>
    <dbReference type="NCBI Taxonomy" id="56857"/>
    <lineage>
        <taxon>Eukaryota</taxon>
        <taxon>Viridiplantae</taxon>
        <taxon>Streptophyta</taxon>
        <taxon>Embryophyta</taxon>
        <taxon>Tracheophyta</taxon>
        <taxon>Spermatophyta</taxon>
        <taxon>Magnoliopsida</taxon>
        <taxon>Ranunculales</taxon>
        <taxon>Papaveraceae</taxon>
        <taxon>Papaveroideae</taxon>
        <taxon>Macleaya</taxon>
    </lineage>
</organism>
<evidence type="ECO:0000256" key="3">
    <source>
        <dbReference type="ARBA" id="ARBA00022741"/>
    </source>
</evidence>
<evidence type="ECO:0000256" key="4">
    <source>
        <dbReference type="ARBA" id="ARBA00022777"/>
    </source>
</evidence>
<dbReference type="GO" id="GO:0005524">
    <property type="term" value="F:ATP binding"/>
    <property type="evidence" value="ECO:0007669"/>
    <property type="project" value="UniProtKB-KW"/>
</dbReference>
<dbReference type="PANTHER" id="PTHR27002:SF1050">
    <property type="entry name" value="CYSTEINE-RICH RECEPTOR-LIKE PROTEIN KINASE 5"/>
    <property type="match status" value="1"/>
</dbReference>
<keyword evidence="5" id="KW-0067">ATP-binding</keyword>
<proteinExistence type="predicted"/>
<evidence type="ECO:0000313" key="6">
    <source>
        <dbReference type="EMBL" id="OVA07383.1"/>
    </source>
</evidence>
<keyword evidence="2" id="KW-0808">Transferase</keyword>
<protein>
    <recommendedName>
        <fullName evidence="8">Protein kinase domain</fullName>
    </recommendedName>
</protein>
<dbReference type="STRING" id="56857.A0A200QA84"/>
<dbReference type="PANTHER" id="PTHR27002">
    <property type="entry name" value="RECEPTOR-LIKE SERINE/THREONINE-PROTEIN KINASE SD1-8"/>
    <property type="match status" value="1"/>
</dbReference>
<dbReference type="Proteomes" id="UP000195402">
    <property type="component" value="Unassembled WGS sequence"/>
</dbReference>
<comment type="caution">
    <text evidence="6">The sequence shown here is derived from an EMBL/GenBank/DDBJ whole genome shotgun (WGS) entry which is preliminary data.</text>
</comment>